<evidence type="ECO:0000256" key="2">
    <source>
        <dbReference type="ARBA" id="ARBA00022475"/>
    </source>
</evidence>
<feature type="transmembrane region" description="Helical" evidence="6">
    <location>
        <begin position="121"/>
        <end position="147"/>
    </location>
</feature>
<evidence type="ECO:0000256" key="6">
    <source>
        <dbReference type="SAM" id="Phobius"/>
    </source>
</evidence>
<dbReference type="Pfam" id="PF02653">
    <property type="entry name" value="BPD_transp_2"/>
    <property type="match status" value="1"/>
</dbReference>
<keyword evidence="5 6" id="KW-0472">Membrane</keyword>
<accession>A0A212KGA6</accession>
<comment type="subcellular location">
    <subcellularLocation>
        <location evidence="1">Cell membrane</location>
        <topology evidence="1">Multi-pass membrane protein</topology>
    </subcellularLocation>
</comment>
<dbReference type="PANTHER" id="PTHR30482:SF10">
    <property type="entry name" value="HIGH-AFFINITY BRANCHED-CHAIN AMINO ACID TRANSPORT PROTEIN BRAE"/>
    <property type="match status" value="1"/>
</dbReference>
<organism evidence="7">
    <name type="scientific">uncultured Eubacteriales bacterium</name>
    <dbReference type="NCBI Taxonomy" id="172733"/>
    <lineage>
        <taxon>Bacteria</taxon>
        <taxon>Bacillati</taxon>
        <taxon>Bacillota</taxon>
        <taxon>Clostridia</taxon>
        <taxon>Eubacteriales</taxon>
        <taxon>environmental samples</taxon>
    </lineage>
</organism>
<keyword evidence="4 6" id="KW-1133">Transmembrane helix</keyword>
<feature type="transmembrane region" description="Helical" evidence="6">
    <location>
        <begin position="12"/>
        <end position="28"/>
    </location>
</feature>
<evidence type="ECO:0000256" key="5">
    <source>
        <dbReference type="ARBA" id="ARBA00023136"/>
    </source>
</evidence>
<name>A0A212KGA6_9FIRM</name>
<protein>
    <submittedName>
        <fullName evidence="7">High affinity branched-chain amino acid ABC transporter, permease protein</fullName>
    </submittedName>
</protein>
<feature type="transmembrane region" description="Helical" evidence="6">
    <location>
        <begin position="48"/>
        <end position="81"/>
    </location>
</feature>
<reference evidence="7" key="1">
    <citation type="submission" date="2016-04" db="EMBL/GenBank/DDBJ databases">
        <authorList>
            <person name="Evans L.H."/>
            <person name="Alamgir A."/>
            <person name="Owens N."/>
            <person name="Weber N.D."/>
            <person name="Virtaneva K."/>
            <person name="Barbian K."/>
            <person name="Babar A."/>
            <person name="Rosenke K."/>
        </authorList>
    </citation>
    <scope>NUCLEOTIDE SEQUENCE</scope>
    <source>
        <strain evidence="7">86</strain>
    </source>
</reference>
<sequence>MSKQKKNTKGAFIAMVCAAAVLALVILLENTLSPTSMLFTVLKKGAVYTLVAVSMNLLNGFTGLFSLGQAGFMLLGAYTYAILTVPTDVRDSVYYLFNGSVVKFSLQEAFSALFGTSGMGGAISLVLGVLLALILAGLVAAFFAWLIGLPVLRLKSDYLAIATLGFAEILRAIFQWDALGKVTNGANMIKSFPTFSSFNITNSEGAIVLRLSTFVPFLVVIVCIALVVLLINSSYGRAFKAIREDEIAAEAMGINLAKHKMLSFCISAFFAGVGGALFAMYATNAQAKVFTSAMTYEILLIVVIGGIGSISGSCIASFLYIAASEWWLRGLDENPLLGFNAPAIFRVGLRMVVFSVIIMIVVLFFRRGIMGNKEIPDLFRRRKKAAKEVAK</sequence>
<evidence type="ECO:0000313" key="7">
    <source>
        <dbReference type="EMBL" id="SBW10733.1"/>
    </source>
</evidence>
<dbReference type="EMBL" id="FLUN01000001">
    <property type="protein sequence ID" value="SBW10733.1"/>
    <property type="molecule type" value="Genomic_DNA"/>
</dbReference>
<evidence type="ECO:0000256" key="1">
    <source>
        <dbReference type="ARBA" id="ARBA00004651"/>
    </source>
</evidence>
<keyword evidence="2" id="KW-1003">Cell membrane</keyword>
<proteinExistence type="predicted"/>
<dbReference type="PANTHER" id="PTHR30482">
    <property type="entry name" value="HIGH-AFFINITY BRANCHED-CHAIN AMINO ACID TRANSPORT SYSTEM PERMEASE"/>
    <property type="match status" value="1"/>
</dbReference>
<evidence type="ECO:0000256" key="4">
    <source>
        <dbReference type="ARBA" id="ARBA00022989"/>
    </source>
</evidence>
<dbReference type="AlphaFoldDB" id="A0A212KGA6"/>
<feature type="transmembrane region" description="Helical" evidence="6">
    <location>
        <begin position="261"/>
        <end position="282"/>
    </location>
</feature>
<gene>
    <name evidence="7" type="ORF">KL86CLO1_13026</name>
</gene>
<dbReference type="GO" id="GO:0005886">
    <property type="term" value="C:plasma membrane"/>
    <property type="evidence" value="ECO:0007669"/>
    <property type="project" value="UniProtKB-SubCell"/>
</dbReference>
<feature type="transmembrane region" description="Helical" evidence="6">
    <location>
        <begin position="294"/>
        <end position="323"/>
    </location>
</feature>
<dbReference type="InterPro" id="IPR043428">
    <property type="entry name" value="LivM-like"/>
</dbReference>
<dbReference type="InterPro" id="IPR001851">
    <property type="entry name" value="ABC_transp_permease"/>
</dbReference>
<feature type="transmembrane region" description="Helical" evidence="6">
    <location>
        <begin position="207"/>
        <end position="231"/>
    </location>
</feature>
<feature type="transmembrane region" description="Helical" evidence="6">
    <location>
        <begin position="343"/>
        <end position="365"/>
    </location>
</feature>
<dbReference type="CDD" id="cd06581">
    <property type="entry name" value="TM_PBP1_LivM_like"/>
    <property type="match status" value="1"/>
</dbReference>
<keyword evidence="3 6" id="KW-0812">Transmembrane</keyword>
<evidence type="ECO:0000256" key="3">
    <source>
        <dbReference type="ARBA" id="ARBA00022692"/>
    </source>
</evidence>
<dbReference type="GO" id="GO:0015658">
    <property type="term" value="F:branched-chain amino acid transmembrane transporter activity"/>
    <property type="evidence" value="ECO:0007669"/>
    <property type="project" value="InterPro"/>
</dbReference>